<name>A0A8T1AX26_9STRA</name>
<dbReference type="InterPro" id="IPR058531">
    <property type="entry name" value="Baseplate_J_M"/>
</dbReference>
<dbReference type="Pfam" id="PF26078">
    <property type="entry name" value="Baseplate_J_M"/>
    <property type="match status" value="1"/>
</dbReference>
<protein>
    <recommendedName>
        <fullName evidence="1">Baseplate J-like central domain-containing protein</fullName>
    </recommendedName>
</protein>
<evidence type="ECO:0000313" key="2">
    <source>
        <dbReference type="EMBL" id="KAG2890944.1"/>
    </source>
</evidence>
<accession>A0A8T1AX26</accession>
<dbReference type="AlphaFoldDB" id="A0A8T1AX26"/>
<proteinExistence type="predicted"/>
<dbReference type="Proteomes" id="UP000736787">
    <property type="component" value="Unassembled WGS sequence"/>
</dbReference>
<evidence type="ECO:0000313" key="3">
    <source>
        <dbReference type="Proteomes" id="UP000736787"/>
    </source>
</evidence>
<feature type="domain" description="Baseplate J-like central" evidence="1">
    <location>
        <begin position="230"/>
        <end position="282"/>
    </location>
</feature>
<organism evidence="2 3">
    <name type="scientific">Phytophthora cactorum</name>
    <dbReference type="NCBI Taxonomy" id="29920"/>
    <lineage>
        <taxon>Eukaryota</taxon>
        <taxon>Sar</taxon>
        <taxon>Stramenopiles</taxon>
        <taxon>Oomycota</taxon>
        <taxon>Peronosporomycetes</taxon>
        <taxon>Peronosporales</taxon>
        <taxon>Peronosporaceae</taxon>
        <taxon>Phytophthora</taxon>
    </lineage>
</organism>
<dbReference type="EMBL" id="RCMK01001622">
    <property type="protein sequence ID" value="KAG2890944.1"/>
    <property type="molecule type" value="Genomic_DNA"/>
</dbReference>
<comment type="caution">
    <text evidence="2">The sequence shown here is derived from an EMBL/GenBank/DDBJ whole genome shotgun (WGS) entry which is preliminary data.</text>
</comment>
<evidence type="ECO:0000259" key="1">
    <source>
        <dbReference type="Pfam" id="PF26078"/>
    </source>
</evidence>
<sequence length="289" mass="33516">MTLEEIDVTDLMDNIPSATKWTYKIDYRNRRAVLDESGRPVRTESYEEFLVETAMKILCTERFQYVVYGADMGVEKSEWPGWEDTEIIRDIEEALTTHPEIEQAEVTSMTRVDRGMDLTIQITGLVETPDMIYQRWVNRAITMANERGLPPPPVGEGEYFYDLWYPIAQEIAEQQELWGYGVLQSTPIWADDEFLDAHGWADGMVRKDGESNDDYRLRILDRAFTEEGNGRRKDYEIWAKEIQGVGGAVAVEKEHHDNSIDLYLTDMNGQPITAEFAETVKTLMWEDYR</sequence>
<gene>
    <name evidence="2" type="ORF">PC117_g24361</name>
</gene>
<feature type="non-terminal residue" evidence="2">
    <location>
        <position position="289"/>
    </location>
</feature>
<reference evidence="2" key="1">
    <citation type="submission" date="2018-10" db="EMBL/GenBank/DDBJ databases">
        <title>Effector identification in a new, highly contiguous assembly of the strawberry crown rot pathogen Phytophthora cactorum.</title>
        <authorList>
            <person name="Armitage A.D."/>
            <person name="Nellist C.F."/>
            <person name="Bates H."/>
            <person name="Vickerstaff R.J."/>
            <person name="Harrison R.J."/>
        </authorList>
    </citation>
    <scope>NUCLEOTIDE SEQUENCE</scope>
    <source>
        <strain evidence="2">4040</strain>
    </source>
</reference>